<proteinExistence type="predicted"/>
<dbReference type="PANTHER" id="PTHR43267">
    <property type="entry name" value="TRNA THREONYLCARBAMOYLADENOSINE DEHYDRATASE"/>
    <property type="match status" value="1"/>
</dbReference>
<gene>
    <name evidence="3" type="ORF">ISP11_01455</name>
</gene>
<dbReference type="InterPro" id="IPR045886">
    <property type="entry name" value="ThiF/MoeB/HesA"/>
</dbReference>
<dbReference type="EMBL" id="JADIXP010000001">
    <property type="protein sequence ID" value="MBF4176519.1"/>
    <property type="molecule type" value="Genomic_DNA"/>
</dbReference>
<feature type="domain" description="THIF-type NAD/FAD binding fold" evidence="1">
    <location>
        <begin position="371"/>
        <end position="477"/>
    </location>
</feature>
<reference evidence="3 4" key="1">
    <citation type="submission" date="2020-11" db="EMBL/GenBank/DDBJ databases">
        <title>Identification of Lelliottia nimipressuralis from Wound Infection by Whole Genome-Based Bacterial Identification.</title>
        <authorList>
            <person name="Navarathna D.H."/>
            <person name="Choi H."/>
            <person name="Jinadatha C."/>
            <person name="Chatterjee P."/>
            <person name="Hwang M."/>
        </authorList>
    </citation>
    <scope>NUCLEOTIDE SEQUENCE [LARGE SCALE GENOMIC DNA]</scope>
    <source>
        <strain evidence="3 4">DN2020</strain>
    </source>
</reference>
<evidence type="ECO:0000313" key="4">
    <source>
        <dbReference type="Proteomes" id="UP000628560"/>
    </source>
</evidence>
<dbReference type="Gene3D" id="3.40.50.720">
    <property type="entry name" value="NAD(P)-binding Rossmann-like Domain"/>
    <property type="match status" value="1"/>
</dbReference>
<dbReference type="GO" id="GO:0016779">
    <property type="term" value="F:nucleotidyltransferase activity"/>
    <property type="evidence" value="ECO:0007669"/>
    <property type="project" value="UniProtKB-KW"/>
</dbReference>
<sequence length="600" mass="67776">MSKVVQQVPAELKDVFILINKDPRIQTGSAWILSEDQKWSLKLTIKLSVPPSLFMPDNSVWHLVLWHEGGQIRIEFYPDKFEGISATFPHQNYNFAGKSPNEWTTGNPCLENTPAVFGRNQWGSEPDELLARIRWRLSRLLLWVDAASQDGLATPGDALELPAFPSLSPFTVIGFNERIDDLPFWKSQTGEWGFASSSGLPGARGTLFLREFFDKKETLIRTMKWSPFMRKSTRVMNAIWTILPSLPVLAPWQAPRTWEELSNWYEHCGLSLPDFLIDIGRSVRARLKRRHPNLLLLGFPLENRIGSAPMRIHWLALQLKGLSKKITTRPGFRALERNHRVWDCEQATSQDPISWVRTQNWAADQLRTRGEAADEIRSRKVLIIGAGSLGSIIAENLMRIGIVRLGILDSDLLQTGNLSRHALTMTSVGHNKAAALVEHLNRILPDADSCSYSCAFPPDSEVTKSSLRQYDVIIDCTGDDGVLNALSIFDWQGEKIFISLAMTWRAQGLFAYAASETTFPVMDALSRFEESASPEIDLEEARIEGIGCWHPVFPARADDVQLWAAVATKFICRVVSAPGRIYEYFKQMPDGTVERKTHDY</sequence>
<dbReference type="CDD" id="cd01483">
    <property type="entry name" value="E1_enzyme_family"/>
    <property type="match status" value="1"/>
</dbReference>
<organism evidence="3 4">
    <name type="scientific">Lelliottia nimipressuralis</name>
    <dbReference type="NCBI Taxonomy" id="69220"/>
    <lineage>
        <taxon>Bacteria</taxon>
        <taxon>Pseudomonadati</taxon>
        <taxon>Pseudomonadota</taxon>
        <taxon>Gammaproteobacteria</taxon>
        <taxon>Enterobacterales</taxon>
        <taxon>Enterobacteriaceae</taxon>
        <taxon>Lelliottia</taxon>
    </lineage>
</organism>
<dbReference type="PANTHER" id="PTHR43267:SF1">
    <property type="entry name" value="TRNA THREONYLCARBAMOYLADENOSINE DEHYDRATASE"/>
    <property type="match status" value="1"/>
</dbReference>
<evidence type="ECO:0000259" key="2">
    <source>
        <dbReference type="Pfam" id="PF26398"/>
    </source>
</evidence>
<evidence type="ECO:0000313" key="3">
    <source>
        <dbReference type="EMBL" id="MBF4176519.1"/>
    </source>
</evidence>
<dbReference type="AlphaFoldDB" id="A0ABD4K4C3"/>
<comment type="caution">
    <text evidence="3">The sequence shown here is derived from an EMBL/GenBank/DDBJ whole genome shotgun (WGS) entry which is preliminary data.</text>
</comment>
<keyword evidence="3" id="KW-0808">Transferase</keyword>
<dbReference type="SUPFAM" id="SSF69572">
    <property type="entry name" value="Activating enzymes of the ubiquitin-like proteins"/>
    <property type="match status" value="1"/>
</dbReference>
<dbReference type="InterPro" id="IPR000594">
    <property type="entry name" value="ThiF_NAD_FAD-bd"/>
</dbReference>
<dbReference type="Pfam" id="PF26398">
    <property type="entry name" value="Cap2_linker"/>
    <property type="match status" value="1"/>
</dbReference>
<evidence type="ECO:0000259" key="1">
    <source>
        <dbReference type="Pfam" id="PF00899"/>
    </source>
</evidence>
<dbReference type="Proteomes" id="UP000628560">
    <property type="component" value="Unassembled WGS sequence"/>
</dbReference>
<feature type="domain" description="Cap2 central linker" evidence="2">
    <location>
        <begin position="151"/>
        <end position="361"/>
    </location>
</feature>
<dbReference type="Pfam" id="PF00899">
    <property type="entry name" value="ThiF"/>
    <property type="match status" value="1"/>
</dbReference>
<dbReference type="InterPro" id="IPR035985">
    <property type="entry name" value="Ubiquitin-activating_enz"/>
</dbReference>
<keyword evidence="3" id="KW-0548">Nucleotidyltransferase</keyword>
<name>A0ABD4K4C3_9ENTR</name>
<accession>A0ABD4K4C3</accession>
<dbReference type="InterPro" id="IPR058964">
    <property type="entry name" value="Cap2_linker"/>
</dbReference>
<dbReference type="RefSeq" id="WP_194512188.1">
    <property type="nucleotide sequence ID" value="NZ_JADIXP010000001.1"/>
</dbReference>
<protein>
    <submittedName>
        <fullName evidence="3">ThiF family adenylyltransferase</fullName>
    </submittedName>
</protein>